<keyword evidence="1" id="KW-0812">Transmembrane</keyword>
<name>A0A7X1CXV5_9LIST</name>
<dbReference type="EMBL" id="JAARXI010000002">
    <property type="protein sequence ID" value="MBC2115703.1"/>
    <property type="molecule type" value="Genomic_DNA"/>
</dbReference>
<evidence type="ECO:0000313" key="3">
    <source>
        <dbReference type="Proteomes" id="UP000529446"/>
    </source>
</evidence>
<reference evidence="2 3" key="1">
    <citation type="submission" date="2020-03" db="EMBL/GenBank/DDBJ databases">
        <title>Soil Listeria distribution.</title>
        <authorList>
            <person name="Liao J."/>
            <person name="Wiedmann M."/>
        </authorList>
    </citation>
    <scope>NUCLEOTIDE SEQUENCE [LARGE SCALE GENOMIC DNA]</scope>
    <source>
        <strain evidence="2 3">FSL L7-0360</strain>
    </source>
</reference>
<keyword evidence="1" id="KW-1133">Transmembrane helix</keyword>
<dbReference type="RefSeq" id="WP_185346001.1">
    <property type="nucleotide sequence ID" value="NZ_JAAROZ010000001.1"/>
</dbReference>
<feature type="transmembrane region" description="Helical" evidence="1">
    <location>
        <begin position="12"/>
        <end position="30"/>
    </location>
</feature>
<evidence type="ECO:0000256" key="1">
    <source>
        <dbReference type="SAM" id="Phobius"/>
    </source>
</evidence>
<keyword evidence="1" id="KW-0472">Membrane</keyword>
<feature type="transmembrane region" description="Helical" evidence="1">
    <location>
        <begin position="36"/>
        <end position="58"/>
    </location>
</feature>
<proteinExistence type="predicted"/>
<dbReference type="Proteomes" id="UP000529446">
    <property type="component" value="Unassembled WGS sequence"/>
</dbReference>
<organism evidence="2 3">
    <name type="scientific">Listeria booriae</name>
    <dbReference type="NCBI Taxonomy" id="1552123"/>
    <lineage>
        <taxon>Bacteria</taxon>
        <taxon>Bacillati</taxon>
        <taxon>Bacillota</taxon>
        <taxon>Bacilli</taxon>
        <taxon>Bacillales</taxon>
        <taxon>Listeriaceae</taxon>
        <taxon>Listeria</taxon>
    </lineage>
</organism>
<comment type="caution">
    <text evidence="2">The sequence shown here is derived from an EMBL/GenBank/DDBJ whole genome shotgun (WGS) entry which is preliminary data.</text>
</comment>
<gene>
    <name evidence="2" type="ORF">HCB06_03640</name>
</gene>
<accession>A0A7X1CXV5</accession>
<sequence length="61" mass="6877">MTDTKTWRIIIAFFKALLCAILLIVAIGLFAVYTDIFVLVIVVIAVLSGFASAWRYFYEEG</sequence>
<dbReference type="AlphaFoldDB" id="A0A7X1CXV5"/>
<protein>
    <submittedName>
        <fullName evidence="2">Uncharacterized protein</fullName>
    </submittedName>
</protein>
<evidence type="ECO:0000313" key="2">
    <source>
        <dbReference type="EMBL" id="MBC2115703.1"/>
    </source>
</evidence>